<keyword evidence="3" id="KW-0813">Transport</keyword>
<keyword evidence="5" id="KW-0653">Protein transport</keyword>
<evidence type="ECO:0000256" key="5">
    <source>
        <dbReference type="ARBA" id="ARBA00022927"/>
    </source>
</evidence>
<dbReference type="EMBL" id="VCGU01000458">
    <property type="protein sequence ID" value="TRY63878.1"/>
    <property type="molecule type" value="Genomic_DNA"/>
</dbReference>
<dbReference type="AlphaFoldDB" id="A0A553NEP7"/>
<comment type="subcellular location">
    <subcellularLocation>
        <location evidence="1">Membrane</location>
        <topology evidence="1">Peripheral membrane protein</topology>
    </subcellularLocation>
</comment>
<dbReference type="STRING" id="6832.A0A553NEP7"/>
<comment type="similarity">
    <text evidence="2">Belongs to the SNAP family.</text>
</comment>
<organism evidence="10 11">
    <name type="scientific">Tigriopus californicus</name>
    <name type="common">Marine copepod</name>
    <dbReference type="NCBI Taxonomy" id="6832"/>
    <lineage>
        <taxon>Eukaryota</taxon>
        <taxon>Metazoa</taxon>
        <taxon>Ecdysozoa</taxon>
        <taxon>Arthropoda</taxon>
        <taxon>Crustacea</taxon>
        <taxon>Multicrustacea</taxon>
        <taxon>Hexanauplia</taxon>
        <taxon>Copepoda</taxon>
        <taxon>Harpacticoida</taxon>
        <taxon>Harpacticidae</taxon>
        <taxon>Tigriopus</taxon>
    </lineage>
</organism>
<evidence type="ECO:0000256" key="8">
    <source>
        <dbReference type="ARBA" id="ARBA00042485"/>
    </source>
</evidence>
<keyword evidence="11" id="KW-1185">Reference proteome</keyword>
<dbReference type="GO" id="GO:0019905">
    <property type="term" value="F:syntaxin binding"/>
    <property type="evidence" value="ECO:0007669"/>
    <property type="project" value="TreeGrafter"/>
</dbReference>
<protein>
    <recommendedName>
        <fullName evidence="7">Gamma-soluble NSF attachment protein</fullName>
    </recommendedName>
    <alternativeName>
        <fullName evidence="8">N-ethylmaleimide-sensitive factor attachment protein gamma</fullName>
    </alternativeName>
</protein>
<evidence type="ECO:0000256" key="3">
    <source>
        <dbReference type="ARBA" id="ARBA00022448"/>
    </source>
</evidence>
<dbReference type="InterPro" id="IPR000744">
    <property type="entry name" value="NSF_attach"/>
</dbReference>
<dbReference type="Proteomes" id="UP000318571">
    <property type="component" value="Chromosome 10"/>
</dbReference>
<proteinExistence type="inferred from homology"/>
<feature type="compositionally biased region" description="Basic and acidic residues" evidence="9">
    <location>
        <begin position="309"/>
        <end position="321"/>
    </location>
</feature>
<keyword evidence="4" id="KW-0931">ER-Golgi transport</keyword>
<evidence type="ECO:0000313" key="10">
    <source>
        <dbReference type="EMBL" id="TRY63878.1"/>
    </source>
</evidence>
<feature type="region of interest" description="Disordered" evidence="9">
    <location>
        <begin position="296"/>
        <end position="420"/>
    </location>
</feature>
<feature type="compositionally biased region" description="Low complexity" evidence="9">
    <location>
        <begin position="323"/>
        <end position="335"/>
    </location>
</feature>
<comment type="caution">
    <text evidence="10">The sequence shown here is derived from an EMBL/GenBank/DDBJ whole genome shotgun (WGS) entry which is preliminary data.</text>
</comment>
<dbReference type="PANTHER" id="PTHR13768:SF2">
    <property type="entry name" value="GAMMA-SOLUBLE NSF ATTACHMENT PROTEIN"/>
    <property type="match status" value="1"/>
</dbReference>
<evidence type="ECO:0000256" key="7">
    <source>
        <dbReference type="ARBA" id="ARBA00040047"/>
    </source>
</evidence>
<feature type="compositionally biased region" description="Basic and acidic residues" evidence="9">
    <location>
        <begin position="337"/>
        <end position="381"/>
    </location>
</feature>
<evidence type="ECO:0000256" key="2">
    <source>
        <dbReference type="ARBA" id="ARBA00010050"/>
    </source>
</evidence>
<evidence type="ECO:0000313" key="11">
    <source>
        <dbReference type="Proteomes" id="UP000318571"/>
    </source>
</evidence>
<evidence type="ECO:0000256" key="9">
    <source>
        <dbReference type="SAM" id="MobiDB-lite"/>
    </source>
</evidence>
<keyword evidence="6" id="KW-0472">Membrane</keyword>
<dbReference type="GO" id="GO:0031201">
    <property type="term" value="C:SNARE complex"/>
    <property type="evidence" value="ECO:0007669"/>
    <property type="project" value="TreeGrafter"/>
</dbReference>
<reference evidence="10 11" key="1">
    <citation type="journal article" date="2018" name="Nat. Ecol. Evol.">
        <title>Genomic signatures of mitonuclear coevolution across populations of Tigriopus californicus.</title>
        <authorList>
            <person name="Barreto F.S."/>
            <person name="Watson E.T."/>
            <person name="Lima T.G."/>
            <person name="Willett C.S."/>
            <person name="Edmands S."/>
            <person name="Li W."/>
            <person name="Burton R.S."/>
        </authorList>
    </citation>
    <scope>NUCLEOTIDE SEQUENCE [LARGE SCALE GENOMIC DNA]</scope>
    <source>
        <strain evidence="10 11">San Diego</strain>
    </source>
</reference>
<dbReference type="GO" id="GO:0016192">
    <property type="term" value="P:vesicle-mediated transport"/>
    <property type="evidence" value="ECO:0007669"/>
    <property type="project" value="UniProtKB-KW"/>
</dbReference>
<evidence type="ECO:0000256" key="6">
    <source>
        <dbReference type="ARBA" id="ARBA00023136"/>
    </source>
</evidence>
<evidence type="ECO:0000256" key="1">
    <source>
        <dbReference type="ARBA" id="ARBA00004170"/>
    </source>
</evidence>
<sequence length="496" mass="54963">MKMVVASENGSAATLKSEKQLENARIHFAKAERKTKSTVLRWKPKFAMAGEEYCKAAILFHQAGDVEECKMNLLKATECFKKKRSWYSAAKTLEQAMMISLRQGDLTAVTELAWRSAALFRKAGQPDSAAQLLERASKAIETKQPYNSELMLEKAAETVETENRPIQAASYITKLLKIALERRDKRDAIKKSRKLVELFQEAGHKPSTGRNVLGLVLLLLDSNLPGEAEIVAREFGNNCTLEQNVVIEDLLDAFDQNDENKIQKAMGNKCLLTLDVEFKPYIDDLSLPKEMATLGIRPRSRSRRSFAKRSPEDKKPDETAVKDNTSTTNTVTSSSDETEKKEPAEGKPIEAGEAGEKKAPIYDGADMKLEDGKGVERDDKVAGLPKSKIPTGKKRNPLVKMKTQADFGNNTPKKKEPSAYIDVTTDSIDRHRPSNLPPPAVYVDVEGVDPLQPAYMGMTAEQWREFKRANAHEEMDAGFDMGGIGGGFDDGDDGGF</sequence>
<dbReference type="GO" id="GO:0006886">
    <property type="term" value="P:intracellular protein transport"/>
    <property type="evidence" value="ECO:0007669"/>
    <property type="project" value="InterPro"/>
</dbReference>
<dbReference type="SUPFAM" id="SSF48452">
    <property type="entry name" value="TPR-like"/>
    <property type="match status" value="1"/>
</dbReference>
<dbReference type="InterPro" id="IPR011990">
    <property type="entry name" value="TPR-like_helical_dom_sf"/>
</dbReference>
<evidence type="ECO:0000256" key="4">
    <source>
        <dbReference type="ARBA" id="ARBA00022892"/>
    </source>
</evidence>
<dbReference type="GO" id="GO:0005774">
    <property type="term" value="C:vacuolar membrane"/>
    <property type="evidence" value="ECO:0007669"/>
    <property type="project" value="TreeGrafter"/>
</dbReference>
<dbReference type="Gene3D" id="1.25.40.10">
    <property type="entry name" value="Tetratricopeptide repeat domain"/>
    <property type="match status" value="1"/>
</dbReference>
<accession>A0A553NEP7</accession>
<dbReference type="GO" id="GO:0005483">
    <property type="term" value="F:soluble NSF attachment protein activity"/>
    <property type="evidence" value="ECO:0007669"/>
    <property type="project" value="TreeGrafter"/>
</dbReference>
<feature type="compositionally biased region" description="Basic residues" evidence="9">
    <location>
        <begin position="298"/>
        <end position="307"/>
    </location>
</feature>
<name>A0A553NEP7_TIGCA</name>
<gene>
    <name evidence="10" type="ORF">TCAL_03990</name>
</gene>
<dbReference type="PANTHER" id="PTHR13768">
    <property type="entry name" value="SOLUBLE NSF ATTACHMENT PROTEIN SNAP"/>
    <property type="match status" value="1"/>
</dbReference>